<evidence type="ECO:0000256" key="7">
    <source>
        <dbReference type="HAMAP-Rule" id="MF_00022"/>
    </source>
</evidence>
<evidence type="ECO:0000259" key="9">
    <source>
        <dbReference type="Pfam" id="PF00749"/>
    </source>
</evidence>
<evidence type="ECO:0000256" key="2">
    <source>
        <dbReference type="ARBA" id="ARBA00022598"/>
    </source>
</evidence>
<accession>A0ABU9E7Q1</accession>
<dbReference type="PANTHER" id="PTHR43311:SF2">
    <property type="entry name" value="GLUTAMATE--TRNA LIGASE, MITOCHONDRIAL-RELATED"/>
    <property type="match status" value="1"/>
</dbReference>
<dbReference type="InterPro" id="IPR033910">
    <property type="entry name" value="GluRS_core"/>
</dbReference>
<evidence type="ECO:0000256" key="3">
    <source>
        <dbReference type="ARBA" id="ARBA00022741"/>
    </source>
</evidence>
<comment type="catalytic activity">
    <reaction evidence="7">
        <text>tRNA(Glu) + L-glutamate + ATP = L-glutamyl-tRNA(Glu) + AMP + diphosphate</text>
        <dbReference type="Rhea" id="RHEA:23540"/>
        <dbReference type="Rhea" id="RHEA-COMP:9663"/>
        <dbReference type="Rhea" id="RHEA-COMP:9680"/>
        <dbReference type="ChEBI" id="CHEBI:29985"/>
        <dbReference type="ChEBI" id="CHEBI:30616"/>
        <dbReference type="ChEBI" id="CHEBI:33019"/>
        <dbReference type="ChEBI" id="CHEBI:78442"/>
        <dbReference type="ChEBI" id="CHEBI:78520"/>
        <dbReference type="ChEBI" id="CHEBI:456215"/>
        <dbReference type="EC" id="6.1.1.17"/>
    </reaction>
</comment>
<evidence type="ECO:0000256" key="8">
    <source>
        <dbReference type="SAM" id="MobiDB-lite"/>
    </source>
</evidence>
<evidence type="ECO:0000259" key="10">
    <source>
        <dbReference type="Pfam" id="PF19269"/>
    </source>
</evidence>
<dbReference type="Proteomes" id="UP001484239">
    <property type="component" value="Unassembled WGS sequence"/>
</dbReference>
<dbReference type="InterPro" id="IPR001412">
    <property type="entry name" value="aa-tRNA-synth_I_CS"/>
</dbReference>
<evidence type="ECO:0000256" key="4">
    <source>
        <dbReference type="ARBA" id="ARBA00022840"/>
    </source>
</evidence>
<feature type="short sequence motif" description="'KMSKS' region" evidence="7">
    <location>
        <begin position="249"/>
        <end position="253"/>
    </location>
</feature>
<dbReference type="InterPro" id="IPR020058">
    <property type="entry name" value="Glu/Gln-tRNA-synth_Ib_cat-dom"/>
</dbReference>
<comment type="subcellular location">
    <subcellularLocation>
        <location evidence="7">Cytoplasm</location>
    </subcellularLocation>
</comment>
<evidence type="ECO:0000256" key="6">
    <source>
        <dbReference type="ARBA" id="ARBA00023146"/>
    </source>
</evidence>
<reference evidence="11 12" key="1">
    <citation type="submission" date="2024-02" db="EMBL/GenBank/DDBJ databases">
        <title>A novel Gemmatimonadota bacterium.</title>
        <authorList>
            <person name="Du Z.-J."/>
            <person name="Ye Y.-Q."/>
        </authorList>
    </citation>
    <scope>NUCLEOTIDE SEQUENCE [LARGE SCALE GENOMIC DNA]</scope>
    <source>
        <strain evidence="11 12">DH-20</strain>
    </source>
</reference>
<evidence type="ECO:0000313" key="11">
    <source>
        <dbReference type="EMBL" id="MEK9500122.1"/>
    </source>
</evidence>
<sequence>MQEQVRTRFAPSPTGRLHLGNVRAAVFNWLFARRHGGAFVLRLEDTDVERNVEGAEAQLMADLRWLGLDWDEGPDVGGPHAPYRQSERGEHYRAAVDRLIASGAAYPCFDLDEPESEGDEGEGTYRRYDGRERTLPKEEAARRVANGEPHLIRFASPLEGEVVVDDVVRGRIAVPAADVDDFVLLRSDGRPTYNFAVVVDDAEMRVTHVIRGSGHLSNTPKQALLFDALGAPRPVFAHLAQVLDPEGGKLSKRSGAKAVAEYREEGFLADALVNYLSLLGWSDPEERELLTRDELVAAISLERLGASDTAYDPEKLRWVATQHLARLPFEAVVEGVRSVLVGAGSPFDEWEGERLDSVVHALRSRLGAWGEVLQHLHYFEPDPARIAAAHSTVSADPESRRVIDALIEAFEEIPGSRWTPEEIKQAVTEAGQRASVRGKSLYVPLRMAVIGEEHGPDMARILHVIGRDTTLRRLRTVQGTVGNV</sequence>
<dbReference type="InterPro" id="IPR004527">
    <property type="entry name" value="Glu-tRNA-ligase_bac/mito"/>
</dbReference>
<dbReference type="Pfam" id="PF19269">
    <property type="entry name" value="Anticodon_2"/>
    <property type="match status" value="1"/>
</dbReference>
<dbReference type="Gene3D" id="3.40.50.620">
    <property type="entry name" value="HUPs"/>
    <property type="match status" value="1"/>
</dbReference>
<dbReference type="CDD" id="cd00808">
    <property type="entry name" value="GluRS_core"/>
    <property type="match status" value="1"/>
</dbReference>
<dbReference type="GO" id="GO:0004818">
    <property type="term" value="F:glutamate-tRNA ligase activity"/>
    <property type="evidence" value="ECO:0007669"/>
    <property type="project" value="UniProtKB-EC"/>
</dbReference>
<protein>
    <recommendedName>
        <fullName evidence="7">Glutamate--tRNA ligase</fullName>
        <ecNumber evidence="7">6.1.1.17</ecNumber>
    </recommendedName>
    <alternativeName>
        <fullName evidence="7">Glutamyl-tRNA synthetase</fullName>
        <shortName evidence="7">GluRS</shortName>
    </alternativeName>
</protein>
<keyword evidence="7" id="KW-0963">Cytoplasm</keyword>
<dbReference type="InterPro" id="IPR008925">
    <property type="entry name" value="aa_tRNA-synth_I_cd-bd_sf"/>
</dbReference>
<keyword evidence="2 7" id="KW-0436">Ligase</keyword>
<dbReference type="SUPFAM" id="SSF52374">
    <property type="entry name" value="Nucleotidylyl transferase"/>
    <property type="match status" value="1"/>
</dbReference>
<organism evidence="11 12">
    <name type="scientific">Gaopeijia maritima</name>
    <dbReference type="NCBI Taxonomy" id="3119007"/>
    <lineage>
        <taxon>Bacteria</taxon>
        <taxon>Pseudomonadati</taxon>
        <taxon>Gemmatimonadota</taxon>
        <taxon>Longimicrobiia</taxon>
        <taxon>Gaopeijiales</taxon>
        <taxon>Gaopeijiaceae</taxon>
        <taxon>Gaopeijia</taxon>
    </lineage>
</organism>
<dbReference type="InterPro" id="IPR045462">
    <property type="entry name" value="aa-tRNA-synth_I_cd-bd"/>
</dbReference>
<dbReference type="PANTHER" id="PTHR43311">
    <property type="entry name" value="GLUTAMATE--TRNA LIGASE"/>
    <property type="match status" value="1"/>
</dbReference>
<evidence type="ECO:0000256" key="5">
    <source>
        <dbReference type="ARBA" id="ARBA00022917"/>
    </source>
</evidence>
<dbReference type="InterPro" id="IPR014729">
    <property type="entry name" value="Rossmann-like_a/b/a_fold"/>
</dbReference>
<dbReference type="PRINTS" id="PR00987">
    <property type="entry name" value="TRNASYNTHGLU"/>
</dbReference>
<feature type="binding site" evidence="7">
    <location>
        <position position="252"/>
    </location>
    <ligand>
        <name>ATP</name>
        <dbReference type="ChEBI" id="CHEBI:30616"/>
    </ligand>
</feature>
<name>A0ABU9E7Q1_9BACT</name>
<comment type="caution">
    <text evidence="11">The sequence shown here is derived from an EMBL/GenBank/DDBJ whole genome shotgun (WGS) entry which is preliminary data.</text>
</comment>
<feature type="domain" description="Glutamyl/glutaminyl-tRNA synthetase class Ib catalytic" evidence="9">
    <location>
        <begin position="4"/>
        <end position="318"/>
    </location>
</feature>
<feature type="domain" description="Aminoacyl-tRNA synthetase class I anticodon-binding" evidence="10">
    <location>
        <begin position="346"/>
        <end position="476"/>
    </location>
</feature>
<comment type="similarity">
    <text evidence="1 7">Belongs to the class-I aminoacyl-tRNA synthetase family. Glutamate--tRNA ligase type 1 subfamily.</text>
</comment>
<keyword evidence="3 7" id="KW-0547">Nucleotide-binding</keyword>
<dbReference type="EC" id="6.1.1.17" evidence="7"/>
<dbReference type="RefSeq" id="WP_405275540.1">
    <property type="nucleotide sequence ID" value="NZ_JBBHLI010000002.1"/>
</dbReference>
<evidence type="ECO:0000256" key="1">
    <source>
        <dbReference type="ARBA" id="ARBA00007894"/>
    </source>
</evidence>
<dbReference type="NCBIfam" id="TIGR00464">
    <property type="entry name" value="gltX_bact"/>
    <property type="match status" value="1"/>
</dbReference>
<evidence type="ECO:0000313" key="12">
    <source>
        <dbReference type="Proteomes" id="UP001484239"/>
    </source>
</evidence>
<comment type="caution">
    <text evidence="7">Lacks conserved residue(s) required for the propagation of feature annotation.</text>
</comment>
<feature type="compositionally biased region" description="Acidic residues" evidence="8">
    <location>
        <begin position="111"/>
        <end position="122"/>
    </location>
</feature>
<dbReference type="InterPro" id="IPR000924">
    <property type="entry name" value="Glu/Gln-tRNA-synth"/>
</dbReference>
<dbReference type="Gene3D" id="1.10.10.350">
    <property type="match status" value="1"/>
</dbReference>
<dbReference type="PROSITE" id="PS00178">
    <property type="entry name" value="AA_TRNA_LIGASE_I"/>
    <property type="match status" value="1"/>
</dbReference>
<proteinExistence type="inferred from homology"/>
<gene>
    <name evidence="7 11" type="primary">gltX</name>
    <name evidence="11" type="ORF">WI372_03955</name>
</gene>
<dbReference type="HAMAP" id="MF_00022">
    <property type="entry name" value="Glu_tRNA_synth_type1"/>
    <property type="match status" value="1"/>
</dbReference>
<keyword evidence="5 7" id="KW-0648">Protein biosynthesis</keyword>
<feature type="short sequence motif" description="'HIGH' region" evidence="7">
    <location>
        <begin position="11"/>
        <end position="21"/>
    </location>
</feature>
<dbReference type="EMBL" id="JBBHLI010000002">
    <property type="protein sequence ID" value="MEK9500122.1"/>
    <property type="molecule type" value="Genomic_DNA"/>
</dbReference>
<comment type="function">
    <text evidence="7">Catalyzes the attachment of glutamate to tRNA(Glu) in a two-step reaction: glutamate is first activated by ATP to form Glu-AMP and then transferred to the acceptor end of tRNA(Glu).</text>
</comment>
<dbReference type="InterPro" id="IPR020751">
    <property type="entry name" value="aa-tRNA-synth_I_codon-bd_sub2"/>
</dbReference>
<dbReference type="Pfam" id="PF00749">
    <property type="entry name" value="tRNA-synt_1c"/>
    <property type="match status" value="1"/>
</dbReference>
<keyword evidence="12" id="KW-1185">Reference proteome</keyword>
<dbReference type="InterPro" id="IPR049940">
    <property type="entry name" value="GluQ/Sye"/>
</dbReference>
<dbReference type="SUPFAM" id="SSF48163">
    <property type="entry name" value="An anticodon-binding domain of class I aminoacyl-tRNA synthetases"/>
    <property type="match status" value="1"/>
</dbReference>
<keyword evidence="4 7" id="KW-0067">ATP-binding</keyword>
<keyword evidence="6 7" id="KW-0030">Aminoacyl-tRNA synthetase</keyword>
<comment type="subunit">
    <text evidence="7">Monomer.</text>
</comment>
<feature type="region of interest" description="Disordered" evidence="8">
    <location>
        <begin position="111"/>
        <end position="131"/>
    </location>
</feature>